<reference evidence="3 4" key="1">
    <citation type="submission" date="2019-03" db="EMBL/GenBank/DDBJ databases">
        <title>Genomic Encyclopedia of Archaeal and Bacterial Type Strains, Phase II (KMG-II): from individual species to whole genera.</title>
        <authorList>
            <person name="Goeker M."/>
        </authorList>
    </citation>
    <scope>NUCLEOTIDE SEQUENCE [LARGE SCALE GENOMIC DNA]</scope>
    <source>
        <strain evidence="3 4">DSM 28213</strain>
    </source>
</reference>
<protein>
    <submittedName>
        <fullName evidence="3">Uncharacterized protein (DUF58 family)</fullName>
    </submittedName>
</protein>
<name>A0A4R7EUX5_9FLAO</name>
<dbReference type="PANTHER" id="PTHR33608:SF3">
    <property type="entry name" value="SLR2013 PROTEIN"/>
    <property type="match status" value="1"/>
</dbReference>
<dbReference type="AlphaFoldDB" id="A0A4R7EUX5"/>
<accession>A0A4R7EUX5</accession>
<keyword evidence="1" id="KW-1133">Transmembrane helix</keyword>
<dbReference type="InterPro" id="IPR002881">
    <property type="entry name" value="DUF58"/>
</dbReference>
<dbReference type="EMBL" id="SOAG01000018">
    <property type="protein sequence ID" value="TDS56896.1"/>
    <property type="molecule type" value="Genomic_DNA"/>
</dbReference>
<evidence type="ECO:0000259" key="2">
    <source>
        <dbReference type="Pfam" id="PF01882"/>
    </source>
</evidence>
<evidence type="ECO:0000313" key="3">
    <source>
        <dbReference type="EMBL" id="TDS56896.1"/>
    </source>
</evidence>
<evidence type="ECO:0000256" key="1">
    <source>
        <dbReference type="SAM" id="Phobius"/>
    </source>
</evidence>
<feature type="transmembrane region" description="Helical" evidence="1">
    <location>
        <begin position="12"/>
        <end position="31"/>
    </location>
</feature>
<keyword evidence="1" id="KW-0812">Transmembrane</keyword>
<dbReference type="RefSeq" id="WP_133712940.1">
    <property type="nucleotide sequence ID" value="NZ_SOAG01000018.1"/>
</dbReference>
<feature type="transmembrane region" description="Helical" evidence="1">
    <location>
        <begin position="37"/>
        <end position="57"/>
    </location>
</feature>
<dbReference type="OrthoDB" id="845740at2"/>
<feature type="domain" description="DUF58" evidence="2">
    <location>
        <begin position="205"/>
        <end position="369"/>
    </location>
</feature>
<gene>
    <name evidence="3" type="ORF">C8P70_11845</name>
</gene>
<dbReference type="Pfam" id="PF01882">
    <property type="entry name" value="DUF58"/>
    <property type="match status" value="1"/>
</dbReference>
<proteinExistence type="predicted"/>
<comment type="caution">
    <text evidence="3">The sequence shown here is derived from an EMBL/GenBank/DDBJ whole genome shotgun (WGS) entry which is preliminary data.</text>
</comment>
<dbReference type="Proteomes" id="UP000295215">
    <property type="component" value="Unassembled WGS sequence"/>
</dbReference>
<organism evidence="3 4">
    <name type="scientific">Myroides indicus</name>
    <dbReference type="NCBI Taxonomy" id="1323422"/>
    <lineage>
        <taxon>Bacteria</taxon>
        <taxon>Pseudomonadati</taxon>
        <taxon>Bacteroidota</taxon>
        <taxon>Flavobacteriia</taxon>
        <taxon>Flavobacteriales</taxon>
        <taxon>Flavobacteriaceae</taxon>
        <taxon>Myroides</taxon>
    </lineage>
</organism>
<keyword evidence="4" id="KW-1185">Reference proteome</keyword>
<sequence length="444" mass="51814">MIQFFKQLYLQKRFYISMGIIVFLFILSFIFPALYSFVWGILIFFLAFVLVDTTILFTGKTKLTANRILPEKLSNSDKNNIFVTIDNQYTFTACCHIIDEIPFQFQKRDFGIFKVLKPKEKINFVYDLTPLERGEYSFGKLNIFVSSPLQLISKRYIFCDNATLPCYPSFIQMKKYDLIAFSKNKFSFGLKKIRRLGNTTEFEQIKEYTLGDDIRTINWKATAKRKDLMVNQYLDENTQSVYCIIDKGRVMQMPFAGLSLLDYAINSSLALSNVILKKYDRSGLLTFSKNVDSILPCENKKTQLHKIMEQLYRIKTDFSESDYSKLYAQIKHKVTHRSLLILYTNFESLNGLNRQLPYLRALAKLHLLVVVFFENTELTKMAEKKAQNTDDIFDKVIAEKFSFEKRLIVNELTKYGIQSVLTTPKDLSINTINKYLQIKAKGNF</sequence>
<evidence type="ECO:0000313" key="4">
    <source>
        <dbReference type="Proteomes" id="UP000295215"/>
    </source>
</evidence>
<keyword evidence="1" id="KW-0472">Membrane</keyword>
<dbReference type="PANTHER" id="PTHR33608">
    <property type="entry name" value="BLL2464 PROTEIN"/>
    <property type="match status" value="1"/>
</dbReference>